<gene>
    <name evidence="2" type="ORF">GONAM_02_00270</name>
</gene>
<dbReference type="AlphaFoldDB" id="K6WGS1"/>
<sequence>MAKRILIGVAASPDPQRATCRHEAFMPLAEQISRRYDDEDPATVGHRLERGSDSDFSLA</sequence>
<keyword evidence="3" id="KW-1185">Reference proteome</keyword>
<protein>
    <submittedName>
        <fullName evidence="2">Uncharacterized protein</fullName>
    </submittedName>
</protein>
<feature type="region of interest" description="Disordered" evidence="1">
    <location>
        <begin position="32"/>
        <end position="59"/>
    </location>
</feature>
<evidence type="ECO:0000313" key="3">
    <source>
        <dbReference type="Proteomes" id="UP000035058"/>
    </source>
</evidence>
<comment type="caution">
    <text evidence="2">The sequence shown here is derived from an EMBL/GenBank/DDBJ whole genome shotgun (WGS) entry which is preliminary data.</text>
</comment>
<reference evidence="2 3" key="1">
    <citation type="submission" date="2012-08" db="EMBL/GenBank/DDBJ databases">
        <title>Whole genome shotgun sequence of Gordonia namibiensis NBRC 108229.</title>
        <authorList>
            <person name="Isaki-Nakamura S."/>
            <person name="Hosoyama A."/>
            <person name="Tsuchikane K."/>
            <person name="Katsumata H."/>
            <person name="Baba S."/>
            <person name="Yamazaki S."/>
            <person name="Fujita N."/>
        </authorList>
    </citation>
    <scope>NUCLEOTIDE SEQUENCE [LARGE SCALE GENOMIC DNA]</scope>
    <source>
        <strain evidence="2 3">NBRC 108229</strain>
    </source>
</reference>
<dbReference type="Proteomes" id="UP000035058">
    <property type="component" value="Unassembled WGS sequence"/>
</dbReference>
<evidence type="ECO:0000256" key="1">
    <source>
        <dbReference type="SAM" id="MobiDB-lite"/>
    </source>
</evidence>
<organism evidence="2 3">
    <name type="scientific">Gordonia namibiensis NBRC 108229</name>
    <dbReference type="NCBI Taxonomy" id="1208314"/>
    <lineage>
        <taxon>Bacteria</taxon>
        <taxon>Bacillati</taxon>
        <taxon>Actinomycetota</taxon>
        <taxon>Actinomycetes</taxon>
        <taxon>Mycobacteriales</taxon>
        <taxon>Gordoniaceae</taxon>
        <taxon>Gordonia</taxon>
    </lineage>
</organism>
<evidence type="ECO:0000313" key="2">
    <source>
        <dbReference type="EMBL" id="GAB98505.1"/>
    </source>
</evidence>
<accession>K6WGS1</accession>
<name>K6WGS1_9ACTN</name>
<dbReference type="EMBL" id="BAHE01000002">
    <property type="protein sequence ID" value="GAB98505.1"/>
    <property type="molecule type" value="Genomic_DNA"/>
</dbReference>
<proteinExistence type="predicted"/>